<dbReference type="RefSeq" id="WP_088050176.1">
    <property type="nucleotide sequence ID" value="NZ_BMJD01000002.1"/>
</dbReference>
<evidence type="ECO:0000313" key="1">
    <source>
        <dbReference type="EMBL" id="GGB30090.1"/>
    </source>
</evidence>
<protein>
    <submittedName>
        <fullName evidence="1">Uncharacterized protein</fullName>
    </submittedName>
</protein>
<reference evidence="1" key="2">
    <citation type="submission" date="2020-09" db="EMBL/GenBank/DDBJ databases">
        <authorList>
            <person name="Sun Q."/>
            <person name="Zhou Y."/>
        </authorList>
    </citation>
    <scope>NUCLEOTIDE SEQUENCE</scope>
    <source>
        <strain evidence="1">CGMCC 1.15454</strain>
    </source>
</reference>
<gene>
    <name evidence="1" type="ORF">GCM10011409_04320</name>
</gene>
<organism evidence="1 2">
    <name type="scientific">Lentibacillus populi</name>
    <dbReference type="NCBI Taxonomy" id="1827502"/>
    <lineage>
        <taxon>Bacteria</taxon>
        <taxon>Bacillati</taxon>
        <taxon>Bacillota</taxon>
        <taxon>Bacilli</taxon>
        <taxon>Bacillales</taxon>
        <taxon>Bacillaceae</taxon>
        <taxon>Lentibacillus</taxon>
    </lineage>
</organism>
<proteinExistence type="predicted"/>
<dbReference type="EMBL" id="BMJD01000002">
    <property type="protein sequence ID" value="GGB30090.1"/>
    <property type="molecule type" value="Genomic_DNA"/>
</dbReference>
<reference evidence="1" key="1">
    <citation type="journal article" date="2014" name="Int. J. Syst. Evol. Microbiol.">
        <title>Complete genome sequence of Corynebacterium casei LMG S-19264T (=DSM 44701T), isolated from a smear-ripened cheese.</title>
        <authorList>
            <consortium name="US DOE Joint Genome Institute (JGI-PGF)"/>
            <person name="Walter F."/>
            <person name="Albersmeier A."/>
            <person name="Kalinowski J."/>
            <person name="Ruckert C."/>
        </authorList>
    </citation>
    <scope>NUCLEOTIDE SEQUENCE</scope>
    <source>
        <strain evidence="1">CGMCC 1.15454</strain>
    </source>
</reference>
<name>A0A9W5X490_9BACI</name>
<comment type="caution">
    <text evidence="1">The sequence shown here is derived from an EMBL/GenBank/DDBJ whole genome shotgun (WGS) entry which is preliminary data.</text>
</comment>
<sequence length="70" mass="8461">MMNRKELHWMVDKLPEDKLPRLSDFFQHIFDEDKLELNDTTKKEIDQARERINKGEYVTLADLLKDLQDV</sequence>
<evidence type="ECO:0000313" key="2">
    <source>
        <dbReference type="Proteomes" id="UP000621492"/>
    </source>
</evidence>
<dbReference type="AlphaFoldDB" id="A0A9W5X490"/>
<accession>A0A9W5X490</accession>
<dbReference type="Proteomes" id="UP000621492">
    <property type="component" value="Unassembled WGS sequence"/>
</dbReference>
<keyword evidence="2" id="KW-1185">Reference proteome</keyword>